<proteinExistence type="predicted"/>
<keyword evidence="5" id="KW-1185">Reference proteome</keyword>
<evidence type="ECO:0000313" key="2">
    <source>
        <dbReference type="EMBL" id="KRT95031.1"/>
    </source>
</evidence>
<dbReference type="Proteomes" id="UP000036168">
    <property type="component" value="Unassembled WGS sequence"/>
</dbReference>
<reference evidence="3 5" key="3">
    <citation type="submission" date="2023-03" db="EMBL/GenBank/DDBJ databases">
        <title>Agriculturally important microbes genome sequencing.</title>
        <authorList>
            <person name="Dunlap C."/>
        </authorList>
    </citation>
    <scope>NUCLEOTIDE SEQUENCE [LARGE SCALE GENOMIC DNA]</scope>
    <source>
        <strain evidence="3 5">CBP-3203</strain>
    </source>
</reference>
<evidence type="ECO:0000313" key="5">
    <source>
        <dbReference type="Proteomes" id="UP001341297"/>
    </source>
</evidence>
<dbReference type="RefSeq" id="WP_048352842.1">
    <property type="nucleotide sequence ID" value="NZ_CP023481.1"/>
</dbReference>
<protein>
    <submittedName>
        <fullName evidence="3">ABC transporter permease</fullName>
    </submittedName>
</protein>
<dbReference type="AlphaFoldDB" id="A0A0T6BTR5"/>
<evidence type="ECO:0000256" key="1">
    <source>
        <dbReference type="SAM" id="Phobius"/>
    </source>
</evidence>
<sequence>MFIKNIYSILQKELAYQYHAKVFFILVIPLLIVSSGIIYVQYKNAESSYQQFLKTESEYRELGIEVKKALDSPVNVTEGTLKSEDGDGEIVENILRYDYEQLILSLHLIQPKQSVVAAMEWMGFIALPLAFTLYAIYISTYDNRFRTVKVKAARYDWKMVLLAKQCSVYIVMLVTTAAVLCLAYLAGLFFYALAARTIPVDQFAVSVPSKSNMLSQWFVVLAVSFIFATIGFYLGILFRSFITPALLYIIYALLVPVLGKFDLKNLLANLGHAVFDFNGSFKLFTPETVEFIPIMLILLVFSGVFSVVAYYAAHRQSKYVV</sequence>
<dbReference type="OrthoDB" id="2937559at2"/>
<keyword evidence="1" id="KW-0472">Membrane</keyword>
<feature type="transmembrane region" description="Helical" evidence="1">
    <location>
        <begin position="168"/>
        <end position="194"/>
    </location>
</feature>
<evidence type="ECO:0000313" key="4">
    <source>
        <dbReference type="Proteomes" id="UP000036168"/>
    </source>
</evidence>
<reference evidence="2" key="2">
    <citation type="submission" date="2015-10" db="EMBL/GenBank/DDBJ databases">
        <authorList>
            <person name="Gilbert D.G."/>
        </authorList>
    </citation>
    <scope>NUCLEOTIDE SEQUENCE</scope>
    <source>
        <strain evidence="2">GO-13</strain>
    </source>
</reference>
<keyword evidence="1" id="KW-1133">Transmembrane helix</keyword>
<dbReference type="EMBL" id="LECW02000004">
    <property type="protein sequence ID" value="KRT95031.1"/>
    <property type="molecule type" value="Genomic_DNA"/>
</dbReference>
<comment type="caution">
    <text evidence="2">The sequence shown here is derived from an EMBL/GenBank/DDBJ whole genome shotgun (WGS) entry which is preliminary data.</text>
</comment>
<feature type="transmembrane region" description="Helical" evidence="1">
    <location>
        <begin position="241"/>
        <end position="259"/>
    </location>
</feature>
<dbReference type="EMBL" id="JARRTL010000008">
    <property type="protein sequence ID" value="MEC0484803.1"/>
    <property type="molecule type" value="Genomic_DNA"/>
</dbReference>
<dbReference type="STRING" id="1664069.BGLY_2807"/>
<organism evidence="2 4">
    <name type="scientific">Bacillus glycinifermentans</name>
    <dbReference type="NCBI Taxonomy" id="1664069"/>
    <lineage>
        <taxon>Bacteria</taxon>
        <taxon>Bacillati</taxon>
        <taxon>Bacillota</taxon>
        <taxon>Bacilli</taxon>
        <taxon>Bacillales</taxon>
        <taxon>Bacillaceae</taxon>
        <taxon>Bacillus</taxon>
    </lineage>
</organism>
<accession>A0A0T6BTR5</accession>
<feature type="transmembrane region" description="Helical" evidence="1">
    <location>
        <begin position="21"/>
        <end position="42"/>
    </location>
</feature>
<name>A0A0T6BTR5_9BACI</name>
<keyword evidence="1" id="KW-0812">Transmembrane</keyword>
<feature type="transmembrane region" description="Helical" evidence="1">
    <location>
        <begin position="214"/>
        <end position="234"/>
    </location>
</feature>
<dbReference type="Proteomes" id="UP001341297">
    <property type="component" value="Unassembled WGS sequence"/>
</dbReference>
<feature type="transmembrane region" description="Helical" evidence="1">
    <location>
        <begin position="121"/>
        <end position="141"/>
    </location>
</feature>
<gene>
    <name evidence="2" type="ORF">AB447_210900</name>
    <name evidence="3" type="ORF">P8828_08045</name>
</gene>
<feature type="transmembrane region" description="Helical" evidence="1">
    <location>
        <begin position="291"/>
        <end position="313"/>
    </location>
</feature>
<evidence type="ECO:0000313" key="3">
    <source>
        <dbReference type="EMBL" id="MEC0484803.1"/>
    </source>
</evidence>
<reference evidence="2 4" key="1">
    <citation type="journal article" date="2015" name="Int. J. Syst. Evol. Microbiol.">
        <title>Bacillus glycinifermentans sp. nov., isolated from fermented soybean paste.</title>
        <authorList>
            <person name="Kim S.J."/>
            <person name="Dunlap C.A."/>
            <person name="Kwon S.W."/>
            <person name="Rooney A.P."/>
        </authorList>
    </citation>
    <scope>NUCLEOTIDE SEQUENCE [LARGE SCALE GENOMIC DNA]</scope>
    <source>
        <strain evidence="2 4">GO-13</strain>
    </source>
</reference>